<feature type="transmembrane region" description="Helical" evidence="1">
    <location>
        <begin position="85"/>
        <end position="109"/>
    </location>
</feature>
<comment type="caution">
    <text evidence="2">The sequence shown here is derived from an EMBL/GenBank/DDBJ whole genome shotgun (WGS) entry which is preliminary data.</text>
</comment>
<proteinExistence type="predicted"/>
<dbReference type="GO" id="GO:0016020">
    <property type="term" value="C:membrane"/>
    <property type="evidence" value="ECO:0007669"/>
    <property type="project" value="UniProtKB-SubCell"/>
</dbReference>
<dbReference type="InterPro" id="IPR051717">
    <property type="entry name" value="MFS_MFSD6"/>
</dbReference>
<name>A0A1W0WHZ6_HYPEX</name>
<keyword evidence="1" id="KW-0812">Transmembrane</keyword>
<dbReference type="Proteomes" id="UP000192578">
    <property type="component" value="Unassembled WGS sequence"/>
</dbReference>
<dbReference type="PANTHER" id="PTHR16172:SF41">
    <property type="entry name" value="MAJOR FACILITATOR SUPERFAMILY DOMAIN-CONTAINING PROTEIN 6-LIKE"/>
    <property type="match status" value="1"/>
</dbReference>
<reference evidence="3" key="1">
    <citation type="submission" date="2017-01" db="EMBL/GenBank/DDBJ databases">
        <title>Comparative genomics of anhydrobiosis in the tardigrade Hypsibius dujardini.</title>
        <authorList>
            <person name="Yoshida Y."/>
            <person name="Koutsovoulos G."/>
            <person name="Laetsch D."/>
            <person name="Stevens L."/>
            <person name="Kumar S."/>
            <person name="Horikawa D."/>
            <person name="Ishino K."/>
            <person name="Komine S."/>
            <person name="Tomita M."/>
            <person name="Blaxter M."/>
            <person name="Arakawa K."/>
        </authorList>
    </citation>
    <scope>NUCLEOTIDE SEQUENCE [LARGE SCALE GENOMIC DNA]</scope>
    <source>
        <strain evidence="3">Z151</strain>
    </source>
</reference>
<dbReference type="Gene3D" id="1.20.1250.20">
    <property type="entry name" value="MFS general substrate transporter like domains"/>
    <property type="match status" value="1"/>
</dbReference>
<gene>
    <name evidence="2" type="ORF">BV898_10954</name>
</gene>
<organism evidence="2 3">
    <name type="scientific">Hypsibius exemplaris</name>
    <name type="common">Freshwater tardigrade</name>
    <dbReference type="NCBI Taxonomy" id="2072580"/>
    <lineage>
        <taxon>Eukaryota</taxon>
        <taxon>Metazoa</taxon>
        <taxon>Ecdysozoa</taxon>
        <taxon>Tardigrada</taxon>
        <taxon>Eutardigrada</taxon>
        <taxon>Parachela</taxon>
        <taxon>Hypsibioidea</taxon>
        <taxon>Hypsibiidae</taxon>
        <taxon>Hypsibius</taxon>
    </lineage>
</organism>
<keyword evidence="3" id="KW-1185">Reference proteome</keyword>
<protein>
    <submittedName>
        <fullName evidence="2">Uncharacterized protein</fullName>
    </submittedName>
</protein>
<dbReference type="InterPro" id="IPR036259">
    <property type="entry name" value="MFS_trans_sf"/>
</dbReference>
<sequence>MAVSSVMMLIDSATILMVKEHKGDFGVQRTFGILVFPRSAVTCGKVAPAFVATLQGLVGAMHYSVGRGLGSLIAGTLFDHLPPRLVYQIVAAASAGCGLIYAILHYLWLRHAPDPKIDIGHSEFTQTAAHTGSGETSKQLDQVHSALLETDHPNQIPASTALFLEESGDEEEEHRKQGRL</sequence>
<evidence type="ECO:0000256" key="1">
    <source>
        <dbReference type="SAM" id="Phobius"/>
    </source>
</evidence>
<evidence type="ECO:0000313" key="3">
    <source>
        <dbReference type="Proteomes" id="UP000192578"/>
    </source>
</evidence>
<dbReference type="PANTHER" id="PTHR16172">
    <property type="entry name" value="MAJOR FACILITATOR SUPERFAMILY DOMAIN-CONTAINING PROTEIN 6-LIKE"/>
    <property type="match status" value="1"/>
</dbReference>
<dbReference type="SUPFAM" id="SSF103473">
    <property type="entry name" value="MFS general substrate transporter"/>
    <property type="match status" value="1"/>
</dbReference>
<keyword evidence="1" id="KW-0472">Membrane</keyword>
<accession>A0A1W0WHZ6</accession>
<evidence type="ECO:0000313" key="2">
    <source>
        <dbReference type="EMBL" id="OQV14802.1"/>
    </source>
</evidence>
<dbReference type="EMBL" id="MTYJ01000098">
    <property type="protein sequence ID" value="OQV14802.1"/>
    <property type="molecule type" value="Genomic_DNA"/>
</dbReference>
<dbReference type="OrthoDB" id="10056177at2759"/>
<keyword evidence="1" id="KW-1133">Transmembrane helix</keyword>
<dbReference type="AlphaFoldDB" id="A0A1W0WHZ6"/>